<reference evidence="7" key="3">
    <citation type="submission" date="2025-09" db="UniProtKB">
        <authorList>
            <consortium name="Ensembl"/>
        </authorList>
    </citation>
    <scope>IDENTIFICATION</scope>
</reference>
<sequence>ILSAFVNILYRPLPPVYGLRCYTCWGGNPGTCDQVWNCPRSYDRCASTIVAENLISKHCMKSDMCNNVYSVGVRCCSEDLCNGAKQTGVFVPLLLGSLAIIIFTI</sequence>
<dbReference type="OMA" id="YSVGVRC"/>
<dbReference type="Proteomes" id="UP000265040">
    <property type="component" value="Chromosome 9"/>
</dbReference>
<dbReference type="InterPro" id="IPR016054">
    <property type="entry name" value="LY6_UPA_recep-like"/>
</dbReference>
<dbReference type="SMART" id="SM00134">
    <property type="entry name" value="LU"/>
    <property type="match status" value="1"/>
</dbReference>
<keyword evidence="4" id="KW-0472">Membrane</keyword>
<evidence type="ECO:0000259" key="6">
    <source>
        <dbReference type="SMART" id="SM00134"/>
    </source>
</evidence>
<evidence type="ECO:0000256" key="1">
    <source>
        <dbReference type="ARBA" id="ARBA00004236"/>
    </source>
</evidence>
<organism evidence="7 8">
    <name type="scientific">Anabas testudineus</name>
    <name type="common">Climbing perch</name>
    <name type="synonym">Anthias testudineus</name>
    <dbReference type="NCBI Taxonomy" id="64144"/>
    <lineage>
        <taxon>Eukaryota</taxon>
        <taxon>Metazoa</taxon>
        <taxon>Chordata</taxon>
        <taxon>Craniata</taxon>
        <taxon>Vertebrata</taxon>
        <taxon>Euteleostomi</taxon>
        <taxon>Actinopterygii</taxon>
        <taxon>Neopterygii</taxon>
        <taxon>Teleostei</taxon>
        <taxon>Neoteleostei</taxon>
        <taxon>Acanthomorphata</taxon>
        <taxon>Anabantaria</taxon>
        <taxon>Anabantiformes</taxon>
        <taxon>Anabantoidei</taxon>
        <taxon>Anabantidae</taxon>
        <taxon>Anabas</taxon>
    </lineage>
</organism>
<evidence type="ECO:0000256" key="2">
    <source>
        <dbReference type="ARBA" id="ARBA00022475"/>
    </source>
</evidence>
<comment type="subcellular location">
    <subcellularLocation>
        <location evidence="1">Cell membrane</location>
    </subcellularLocation>
</comment>
<evidence type="ECO:0000313" key="8">
    <source>
        <dbReference type="Proteomes" id="UP000265040"/>
    </source>
</evidence>
<accession>A0A3Q1J0J8</accession>
<dbReference type="GO" id="GO:0005886">
    <property type="term" value="C:plasma membrane"/>
    <property type="evidence" value="ECO:0007669"/>
    <property type="project" value="UniProtKB-SubCell"/>
</dbReference>
<dbReference type="GeneTree" id="ENSGT00940000177396"/>
<dbReference type="AlphaFoldDB" id="A0A3Q1J0J8"/>
<keyword evidence="2" id="KW-1003">Cell membrane</keyword>
<dbReference type="Gene3D" id="2.10.60.10">
    <property type="entry name" value="CD59"/>
    <property type="match status" value="1"/>
</dbReference>
<dbReference type="InParanoid" id="A0A3Q1J0J8"/>
<dbReference type="SUPFAM" id="SSF57302">
    <property type="entry name" value="Snake toxin-like"/>
    <property type="match status" value="1"/>
</dbReference>
<reference evidence="7" key="2">
    <citation type="submission" date="2025-08" db="UniProtKB">
        <authorList>
            <consortium name="Ensembl"/>
        </authorList>
    </citation>
    <scope>IDENTIFICATION</scope>
</reference>
<evidence type="ECO:0000256" key="3">
    <source>
        <dbReference type="ARBA" id="ARBA00022729"/>
    </source>
</evidence>
<name>A0A3Q1J0J8_ANATE</name>
<protein>
    <recommendedName>
        <fullName evidence="6">UPAR/Ly6 domain-containing protein</fullName>
    </recommendedName>
</protein>
<evidence type="ECO:0000256" key="5">
    <source>
        <dbReference type="ARBA" id="ARBA00023180"/>
    </source>
</evidence>
<keyword evidence="5" id="KW-0325">Glycoprotein</keyword>
<keyword evidence="3" id="KW-0732">Signal</keyword>
<evidence type="ECO:0000256" key="4">
    <source>
        <dbReference type="ARBA" id="ARBA00023136"/>
    </source>
</evidence>
<proteinExistence type="predicted"/>
<evidence type="ECO:0000313" key="7">
    <source>
        <dbReference type="Ensembl" id="ENSATEP00000028147.1"/>
    </source>
</evidence>
<dbReference type="InterPro" id="IPR045860">
    <property type="entry name" value="Snake_toxin-like_sf"/>
</dbReference>
<dbReference type="Pfam" id="PF00087">
    <property type="entry name" value="Toxin_TOLIP"/>
    <property type="match status" value="1"/>
</dbReference>
<keyword evidence="8" id="KW-1185">Reference proteome</keyword>
<feature type="domain" description="UPAR/Ly6" evidence="6">
    <location>
        <begin position="19"/>
        <end position="95"/>
    </location>
</feature>
<dbReference type="OrthoDB" id="5945173at2759"/>
<dbReference type="Ensembl" id="ENSATET00000028586.2">
    <property type="protein sequence ID" value="ENSATEP00000028147.1"/>
    <property type="gene ID" value="ENSATEG00000019446.2"/>
</dbReference>
<reference evidence="7" key="1">
    <citation type="submission" date="2021-04" db="EMBL/GenBank/DDBJ databases">
        <authorList>
            <consortium name="Wellcome Sanger Institute Data Sharing"/>
        </authorList>
    </citation>
    <scope>NUCLEOTIDE SEQUENCE [LARGE SCALE GENOMIC DNA]</scope>
</reference>
<dbReference type="InterPro" id="IPR035076">
    <property type="entry name" value="Toxin/TOLIP"/>
</dbReference>